<keyword evidence="9 14" id="KW-0560">Oxidoreductase</keyword>
<dbReference type="InterPro" id="IPR017972">
    <property type="entry name" value="Cyt_P450_CS"/>
</dbReference>
<keyword evidence="5 13" id="KW-0349">Heme</keyword>
<dbReference type="GO" id="GO:0004497">
    <property type="term" value="F:monooxygenase activity"/>
    <property type="evidence" value="ECO:0007669"/>
    <property type="project" value="UniProtKB-KW"/>
</dbReference>
<evidence type="ECO:0000256" key="14">
    <source>
        <dbReference type="RuleBase" id="RU000461"/>
    </source>
</evidence>
<keyword evidence="6" id="KW-0812">Transmembrane</keyword>
<name>A0AAD7X8A8_9APHY</name>
<dbReference type="Pfam" id="PF00067">
    <property type="entry name" value="p450"/>
    <property type="match status" value="1"/>
</dbReference>
<keyword evidence="12" id="KW-0472">Membrane</keyword>
<sequence length="512" mass="57349">MTPINMLKSFSAQWPILPCVAIVVFVLYKLSVARNKSSLPLPPGPRPLPLLGNVLQFPTQNLGRGFRDLSEKYGDVVHLRVLGQSIILIGSYEAACDILEKRSANYSDRPSSAMVELTDLDWVFVFKSYGPEWRKYRRVMHNAFTPDAIARYWPVQLQTTRELLHNLLTSPANFSAHIHFSFAATVLRTVYGLDISPGDDKYYQLIERLGLITANIATPGQHSVEAFPSLRYLPSWLPGMGFKKQAAVWREESAAVRDSLYKSAKETMVRTGVKESILTMMTEKYAEEDLVRNLTATIYSSSADTTNASTHALILALAMHPEVQRKAQAELDNVVGPDRLPEFSDRDALPYVNAIVKEIVRWHAVAPVGGAHRSEADDEYNGYFIPAKSIIIPNQWAMSRDPAHYPNPDAFNPDRFLSNGKLNPNVRDPATFVFGFGRRICPGRHFAEATLFIICASILHTMNIGPALDENGVPKKLEMKTNGLAVERPKPFECRFTARNAHMEELVFASET</sequence>
<gene>
    <name evidence="15" type="ORF">ONZ51_g8311</name>
</gene>
<dbReference type="InterPro" id="IPR050364">
    <property type="entry name" value="Cytochrome_P450_fung"/>
</dbReference>
<evidence type="ECO:0000256" key="11">
    <source>
        <dbReference type="ARBA" id="ARBA00023033"/>
    </source>
</evidence>
<evidence type="ECO:0000256" key="12">
    <source>
        <dbReference type="ARBA" id="ARBA00023136"/>
    </source>
</evidence>
<dbReference type="Proteomes" id="UP001215151">
    <property type="component" value="Unassembled WGS sequence"/>
</dbReference>
<comment type="pathway">
    <text evidence="3">Secondary metabolite biosynthesis.</text>
</comment>
<keyword evidence="10 13" id="KW-0408">Iron</keyword>
<evidence type="ECO:0000256" key="3">
    <source>
        <dbReference type="ARBA" id="ARBA00005179"/>
    </source>
</evidence>
<dbReference type="GO" id="GO:0005506">
    <property type="term" value="F:iron ion binding"/>
    <property type="evidence" value="ECO:0007669"/>
    <property type="project" value="InterPro"/>
</dbReference>
<proteinExistence type="inferred from homology"/>
<keyword evidence="7 13" id="KW-0479">Metal-binding</keyword>
<dbReference type="InterPro" id="IPR002401">
    <property type="entry name" value="Cyt_P450_E_grp-I"/>
</dbReference>
<evidence type="ECO:0000313" key="15">
    <source>
        <dbReference type="EMBL" id="KAJ8472758.1"/>
    </source>
</evidence>
<dbReference type="GO" id="GO:0020037">
    <property type="term" value="F:heme binding"/>
    <property type="evidence" value="ECO:0007669"/>
    <property type="project" value="InterPro"/>
</dbReference>
<evidence type="ECO:0000256" key="9">
    <source>
        <dbReference type="ARBA" id="ARBA00023002"/>
    </source>
</evidence>
<feature type="binding site" description="axial binding residue" evidence="13">
    <location>
        <position position="441"/>
    </location>
    <ligand>
        <name>heme</name>
        <dbReference type="ChEBI" id="CHEBI:30413"/>
    </ligand>
    <ligandPart>
        <name>Fe</name>
        <dbReference type="ChEBI" id="CHEBI:18248"/>
    </ligandPart>
</feature>
<dbReference type="PANTHER" id="PTHR46300:SF7">
    <property type="entry name" value="P450, PUTATIVE (EUROFUNG)-RELATED"/>
    <property type="match status" value="1"/>
</dbReference>
<dbReference type="GO" id="GO:0016705">
    <property type="term" value="F:oxidoreductase activity, acting on paired donors, with incorporation or reduction of molecular oxygen"/>
    <property type="evidence" value="ECO:0007669"/>
    <property type="project" value="InterPro"/>
</dbReference>
<keyword evidence="8" id="KW-1133">Transmembrane helix</keyword>
<evidence type="ECO:0000256" key="1">
    <source>
        <dbReference type="ARBA" id="ARBA00001971"/>
    </source>
</evidence>
<keyword evidence="11 14" id="KW-0503">Monooxygenase</keyword>
<dbReference type="PROSITE" id="PS00086">
    <property type="entry name" value="CYTOCHROME_P450"/>
    <property type="match status" value="1"/>
</dbReference>
<comment type="caution">
    <text evidence="15">The sequence shown here is derived from an EMBL/GenBank/DDBJ whole genome shotgun (WGS) entry which is preliminary data.</text>
</comment>
<evidence type="ECO:0000313" key="16">
    <source>
        <dbReference type="Proteomes" id="UP001215151"/>
    </source>
</evidence>
<dbReference type="CDD" id="cd11065">
    <property type="entry name" value="CYP64-like"/>
    <property type="match status" value="1"/>
</dbReference>
<evidence type="ECO:0000256" key="10">
    <source>
        <dbReference type="ARBA" id="ARBA00023004"/>
    </source>
</evidence>
<evidence type="ECO:0008006" key="17">
    <source>
        <dbReference type="Google" id="ProtNLM"/>
    </source>
</evidence>
<comment type="similarity">
    <text evidence="4 14">Belongs to the cytochrome P450 family.</text>
</comment>
<dbReference type="InterPro" id="IPR001128">
    <property type="entry name" value="Cyt_P450"/>
</dbReference>
<evidence type="ECO:0000256" key="8">
    <source>
        <dbReference type="ARBA" id="ARBA00022989"/>
    </source>
</evidence>
<dbReference type="PRINTS" id="PR00463">
    <property type="entry name" value="EP450I"/>
</dbReference>
<evidence type="ECO:0000256" key="7">
    <source>
        <dbReference type="ARBA" id="ARBA00022723"/>
    </source>
</evidence>
<dbReference type="AlphaFoldDB" id="A0AAD7X8A8"/>
<protein>
    <recommendedName>
        <fullName evidence="17">Cytochrome P450</fullName>
    </recommendedName>
</protein>
<evidence type="ECO:0000256" key="13">
    <source>
        <dbReference type="PIRSR" id="PIRSR602401-1"/>
    </source>
</evidence>
<keyword evidence="16" id="KW-1185">Reference proteome</keyword>
<evidence type="ECO:0000256" key="5">
    <source>
        <dbReference type="ARBA" id="ARBA00022617"/>
    </source>
</evidence>
<reference evidence="15" key="1">
    <citation type="submission" date="2022-11" db="EMBL/GenBank/DDBJ databases">
        <title>Genome Sequence of Cubamyces cubensis.</title>
        <authorList>
            <person name="Buettner E."/>
        </authorList>
    </citation>
    <scope>NUCLEOTIDE SEQUENCE</scope>
    <source>
        <strain evidence="15">MPL-01</strain>
    </source>
</reference>
<dbReference type="GO" id="GO:0016020">
    <property type="term" value="C:membrane"/>
    <property type="evidence" value="ECO:0007669"/>
    <property type="project" value="UniProtKB-SubCell"/>
</dbReference>
<dbReference type="PANTHER" id="PTHR46300">
    <property type="entry name" value="P450, PUTATIVE (EUROFUNG)-RELATED-RELATED"/>
    <property type="match status" value="1"/>
</dbReference>
<dbReference type="EMBL" id="JAPEVG010000247">
    <property type="protein sequence ID" value="KAJ8472758.1"/>
    <property type="molecule type" value="Genomic_DNA"/>
</dbReference>
<comment type="cofactor">
    <cofactor evidence="1 13">
        <name>heme</name>
        <dbReference type="ChEBI" id="CHEBI:30413"/>
    </cofactor>
</comment>
<evidence type="ECO:0000256" key="6">
    <source>
        <dbReference type="ARBA" id="ARBA00022692"/>
    </source>
</evidence>
<comment type="subcellular location">
    <subcellularLocation>
        <location evidence="2">Membrane</location>
        <topology evidence="2">Single-pass membrane protein</topology>
    </subcellularLocation>
</comment>
<accession>A0AAD7X8A8</accession>
<dbReference type="SUPFAM" id="SSF48264">
    <property type="entry name" value="Cytochrome P450"/>
    <property type="match status" value="1"/>
</dbReference>
<evidence type="ECO:0000256" key="4">
    <source>
        <dbReference type="ARBA" id="ARBA00010617"/>
    </source>
</evidence>
<dbReference type="Gene3D" id="1.10.630.10">
    <property type="entry name" value="Cytochrome P450"/>
    <property type="match status" value="1"/>
</dbReference>
<evidence type="ECO:0000256" key="2">
    <source>
        <dbReference type="ARBA" id="ARBA00004167"/>
    </source>
</evidence>
<organism evidence="15 16">
    <name type="scientific">Trametes cubensis</name>
    <dbReference type="NCBI Taxonomy" id="1111947"/>
    <lineage>
        <taxon>Eukaryota</taxon>
        <taxon>Fungi</taxon>
        <taxon>Dikarya</taxon>
        <taxon>Basidiomycota</taxon>
        <taxon>Agaricomycotina</taxon>
        <taxon>Agaricomycetes</taxon>
        <taxon>Polyporales</taxon>
        <taxon>Polyporaceae</taxon>
        <taxon>Trametes</taxon>
    </lineage>
</organism>
<dbReference type="InterPro" id="IPR036396">
    <property type="entry name" value="Cyt_P450_sf"/>
</dbReference>